<evidence type="ECO:0000256" key="2">
    <source>
        <dbReference type="ARBA" id="ARBA00012483"/>
    </source>
</evidence>
<feature type="region of interest" description="Disordered" evidence="14">
    <location>
        <begin position="83"/>
        <end position="102"/>
    </location>
</feature>
<evidence type="ECO:0000256" key="3">
    <source>
        <dbReference type="ARBA" id="ARBA00022491"/>
    </source>
</evidence>
<evidence type="ECO:0000256" key="10">
    <source>
        <dbReference type="ARBA" id="ARBA00022833"/>
    </source>
</evidence>
<evidence type="ECO:0000256" key="11">
    <source>
        <dbReference type="ARBA" id="ARBA00023015"/>
    </source>
</evidence>
<evidence type="ECO:0000256" key="12">
    <source>
        <dbReference type="ARBA" id="ARBA00023163"/>
    </source>
</evidence>
<keyword evidence="5" id="KW-1130">Modulation of host ubiquitin pathway by virus</keyword>
<dbReference type="PANTHER" id="PTHR46077:SF1">
    <property type="entry name" value="TOP1 BINDING ARGININE_SERINE RICH PROTEIN, E3 UBIQUITIN LIGASE"/>
    <property type="match status" value="1"/>
</dbReference>
<accession>A0A077B626</accession>
<dbReference type="RefSeq" id="YP_009054966.1">
    <property type="nucleotide sequence ID" value="NC_024771.1"/>
</dbReference>
<evidence type="ECO:0000256" key="1">
    <source>
        <dbReference type="ARBA" id="ARBA00000900"/>
    </source>
</evidence>
<feature type="compositionally biased region" description="Low complexity" evidence="14">
    <location>
        <begin position="385"/>
        <end position="396"/>
    </location>
</feature>
<reference evidence="16 17" key="1">
    <citation type="submission" date="2014-06" db="EMBL/GenBank/DDBJ databases">
        <title>Comparative genome analysis of equine alphaherpesviruses.</title>
        <authorList>
            <person name="Sijmons S."/>
            <person name="Vissani A."/>
            <person name="Silva Tordoya M."/>
            <person name="Muylkens B."/>
            <person name="Thiry E."/>
            <person name="Maes P."/>
            <person name="Matthijnssens J."/>
            <person name="Barrandeguy M."/>
            <person name="Van Ranst M."/>
        </authorList>
    </citation>
    <scope>NUCLEOTIDE SEQUENCE [LARGE SCALE GENOMIC DNA]</scope>
    <source>
        <strain evidence="16">AR/2007/C3A</strain>
    </source>
</reference>
<dbReference type="GeneID" id="20194370"/>
<keyword evidence="7" id="KW-1128">Modulation of host ubiquitin pathway by viral E3 ligase</keyword>
<evidence type="ECO:0000256" key="14">
    <source>
        <dbReference type="SAM" id="MobiDB-lite"/>
    </source>
</evidence>
<evidence type="ECO:0000259" key="15">
    <source>
        <dbReference type="PROSITE" id="PS50089"/>
    </source>
</evidence>
<evidence type="ECO:0000256" key="9">
    <source>
        <dbReference type="ARBA" id="ARBA00022771"/>
    </source>
</evidence>
<comment type="catalytic activity">
    <reaction evidence="1">
        <text>S-ubiquitinyl-[E2 ubiquitin-conjugating enzyme]-L-cysteine + [acceptor protein]-L-lysine = [E2 ubiquitin-conjugating enzyme]-L-cysteine + N(6)-ubiquitinyl-[acceptor protein]-L-lysine.</text>
        <dbReference type="EC" id="2.3.2.27"/>
    </reaction>
</comment>
<keyword evidence="10" id="KW-0862">Zinc</keyword>
<feature type="compositionally biased region" description="Acidic residues" evidence="14">
    <location>
        <begin position="214"/>
        <end position="245"/>
    </location>
</feature>
<evidence type="ECO:0000256" key="6">
    <source>
        <dbReference type="ARBA" id="ARBA00022679"/>
    </source>
</evidence>
<feature type="region of interest" description="Disordered" evidence="14">
    <location>
        <begin position="449"/>
        <end position="539"/>
    </location>
</feature>
<evidence type="ECO:0000256" key="5">
    <source>
        <dbReference type="ARBA" id="ARBA00022662"/>
    </source>
</evidence>
<gene>
    <name evidence="16" type="primary">ORF63</name>
</gene>
<evidence type="ECO:0000256" key="4">
    <source>
        <dbReference type="ARBA" id="ARBA00022581"/>
    </source>
</evidence>
<keyword evidence="4" id="KW-0945">Host-virus interaction</keyword>
<keyword evidence="3" id="KW-0678">Repressor</keyword>
<dbReference type="Gene3D" id="3.30.40.10">
    <property type="entry name" value="Zinc/RING finger domain, C3HC4 (zinc finger)"/>
    <property type="match status" value="1"/>
</dbReference>
<feature type="region of interest" description="Disordered" evidence="14">
    <location>
        <begin position="192"/>
        <end position="411"/>
    </location>
</feature>
<dbReference type="GO" id="GO:0061630">
    <property type="term" value="F:ubiquitin protein ligase activity"/>
    <property type="evidence" value="ECO:0007669"/>
    <property type="project" value="UniProtKB-EC"/>
</dbReference>
<sequence length="539" mass="56981">MDPQENPCAICLEPPEDVSAALPCLHRFCHVCLTRWVALNPRCPLCKTPVTSLLHAIENDREFKETAVNGGPVAEYDEAFENALTPTPPQDRESGPASSRTGPAAFVPLNANGTAGAPRFQPLVDWMSERLEDLFETHDFALVMRNIVMDGLCEYGCNEAELTRLLWPLIHDDTAAFVAGLVAEARRCVSGPAAVPHPGRARGVEFIDSSSSSSEDEESDFDDDSEVDTDDLTDPEDTEYDDSEPESTHSPLVHQRGGCGSAPATPYPIVTRSGRRGPPPARAANQDGAATERPQSRRDLRRRGHLSVIDLTLDSDTEDEANAGRRDPPALGAQAGSQPAACPARGGRLPSPGPRATPAPGQAFTAPPGAVNAGRPPLARTSSWGPTGAPKTSAPAAPAPPAVGSPGRGPRYGVGEFVRRFAELAPRVCAPPEALNPAIVAWVEGFRPQPGGTAPPAEAGGARRRLKGVPRRWTEERAARLRGGVVRGAGRQRAPTPYPVARRPLALGAADGAARRPPFQNTRGAAASAVEGRSSSQGR</sequence>
<dbReference type="GO" id="GO:0016874">
    <property type="term" value="F:ligase activity"/>
    <property type="evidence" value="ECO:0007669"/>
    <property type="project" value="UniProtKB-KW"/>
</dbReference>
<proteinExistence type="predicted"/>
<dbReference type="Proteomes" id="UP000172799">
    <property type="component" value="Segment"/>
</dbReference>
<dbReference type="PANTHER" id="PTHR46077">
    <property type="entry name" value="E3 UBIQUITIN-PROTEIN LIGASE TOPORS"/>
    <property type="match status" value="1"/>
</dbReference>
<dbReference type="InterPro" id="IPR013083">
    <property type="entry name" value="Znf_RING/FYVE/PHD"/>
</dbReference>
<keyword evidence="9 13" id="KW-0863">Zinc-finger</keyword>
<dbReference type="SUPFAM" id="SSF57850">
    <property type="entry name" value="RING/U-box"/>
    <property type="match status" value="1"/>
</dbReference>
<dbReference type="SMART" id="SM00184">
    <property type="entry name" value="RING"/>
    <property type="match status" value="1"/>
</dbReference>
<dbReference type="KEGG" id="vg:20194370"/>
<dbReference type="EC" id="2.3.2.27" evidence="2"/>
<feature type="compositionally biased region" description="Low complexity" evidence="14">
    <location>
        <begin position="449"/>
        <end position="460"/>
    </location>
</feature>
<dbReference type="GO" id="GO:0039648">
    <property type="term" value="P:symbiont-mediated perturbation of host ubiquitin-like protein modification"/>
    <property type="evidence" value="ECO:0007669"/>
    <property type="project" value="UniProtKB-KW"/>
</dbReference>
<feature type="compositionally biased region" description="Low complexity" evidence="14">
    <location>
        <begin position="501"/>
        <end position="518"/>
    </location>
</feature>
<feature type="domain" description="RING-type" evidence="15">
    <location>
        <begin position="8"/>
        <end position="47"/>
    </location>
</feature>
<dbReference type="PROSITE" id="PS00518">
    <property type="entry name" value="ZF_RING_1"/>
    <property type="match status" value="1"/>
</dbReference>
<evidence type="ECO:0000313" key="16">
    <source>
        <dbReference type="EMBL" id="AIL02980.1"/>
    </source>
</evidence>
<dbReference type="GO" id="GO:0006513">
    <property type="term" value="P:protein monoubiquitination"/>
    <property type="evidence" value="ECO:0007669"/>
    <property type="project" value="TreeGrafter"/>
</dbReference>
<dbReference type="GO" id="GO:0008270">
    <property type="term" value="F:zinc ion binding"/>
    <property type="evidence" value="ECO:0007669"/>
    <property type="project" value="UniProtKB-KW"/>
</dbReference>
<keyword evidence="12" id="KW-0804">Transcription</keyword>
<dbReference type="OrthoDB" id="22805at10239"/>
<protein>
    <recommendedName>
        <fullName evidence="2">RING-type E3 ubiquitin transferase</fullName>
        <ecNumber evidence="2">2.3.2.27</ecNumber>
    </recommendedName>
</protein>
<keyword evidence="16" id="KW-0436">Ligase</keyword>
<dbReference type="InterPro" id="IPR017907">
    <property type="entry name" value="Znf_RING_CS"/>
</dbReference>
<keyword evidence="11" id="KW-0805">Transcription regulation</keyword>
<dbReference type="PROSITE" id="PS50089">
    <property type="entry name" value="ZF_RING_2"/>
    <property type="match status" value="1"/>
</dbReference>
<name>A0A077B626_9ALPH</name>
<dbReference type="CDD" id="cd23130">
    <property type="entry name" value="RING-HC_EHV1-like"/>
    <property type="match status" value="1"/>
</dbReference>
<dbReference type="EMBL" id="KM051845">
    <property type="protein sequence ID" value="AIL02980.1"/>
    <property type="molecule type" value="Genomic_DNA"/>
</dbReference>
<keyword evidence="8" id="KW-0479">Metal-binding</keyword>
<evidence type="ECO:0000313" key="17">
    <source>
        <dbReference type="Proteomes" id="UP000172799"/>
    </source>
</evidence>
<evidence type="ECO:0000256" key="7">
    <source>
        <dbReference type="ARBA" id="ARBA00022711"/>
    </source>
</evidence>
<keyword evidence="17" id="KW-1185">Reference proteome</keyword>
<evidence type="ECO:0000256" key="13">
    <source>
        <dbReference type="PROSITE-ProRule" id="PRU00175"/>
    </source>
</evidence>
<dbReference type="InterPro" id="IPR001841">
    <property type="entry name" value="Znf_RING"/>
</dbReference>
<evidence type="ECO:0000256" key="8">
    <source>
        <dbReference type="ARBA" id="ARBA00022723"/>
    </source>
</evidence>
<feature type="compositionally biased region" description="Low complexity" evidence="14">
    <location>
        <begin position="481"/>
        <end position="494"/>
    </location>
</feature>
<keyword evidence="6" id="KW-0808">Transferase</keyword>
<dbReference type="GO" id="GO:0000209">
    <property type="term" value="P:protein polyubiquitination"/>
    <property type="evidence" value="ECO:0007669"/>
    <property type="project" value="TreeGrafter"/>
</dbReference>
<organism evidence="16 17">
    <name type="scientific">Equid alphaherpesvirus 3</name>
    <dbReference type="NCBI Taxonomy" id="80341"/>
    <lineage>
        <taxon>Viruses</taxon>
        <taxon>Duplodnaviria</taxon>
        <taxon>Heunggongvirae</taxon>
        <taxon>Peploviricota</taxon>
        <taxon>Herviviricetes</taxon>
        <taxon>Herpesvirales</taxon>
        <taxon>Orthoherpesviridae</taxon>
        <taxon>Alphaherpesvirinae</taxon>
        <taxon>Varicellovirus</taxon>
        <taxon>Varicellovirus equidalpha3</taxon>
    </lineage>
</organism>
<dbReference type="Pfam" id="PF00097">
    <property type="entry name" value="zf-C3HC4"/>
    <property type="match status" value="1"/>
</dbReference>
<dbReference type="InterPro" id="IPR018957">
    <property type="entry name" value="Znf_C3HC4_RING-type"/>
</dbReference>